<organism evidence="1 2">
    <name type="scientific">Blattamonas nauphoetae</name>
    <dbReference type="NCBI Taxonomy" id="2049346"/>
    <lineage>
        <taxon>Eukaryota</taxon>
        <taxon>Metamonada</taxon>
        <taxon>Preaxostyla</taxon>
        <taxon>Oxymonadida</taxon>
        <taxon>Blattamonas</taxon>
    </lineage>
</organism>
<sequence>MLRTEGIEDVIDQKLRNDKTKYFGGRIVDNSIGWNNLQGMNVPQLCRLVRTAPFGMQCVDGWIVTIGGGTGRFCSSSQ</sequence>
<protein>
    <submittedName>
        <fullName evidence="1">Uncharacterized protein</fullName>
    </submittedName>
</protein>
<comment type="caution">
    <text evidence="1">The sequence shown here is derived from an EMBL/GenBank/DDBJ whole genome shotgun (WGS) entry which is preliminary data.</text>
</comment>
<evidence type="ECO:0000313" key="1">
    <source>
        <dbReference type="EMBL" id="KAK2963946.1"/>
    </source>
</evidence>
<proteinExistence type="predicted"/>
<evidence type="ECO:0000313" key="2">
    <source>
        <dbReference type="Proteomes" id="UP001281761"/>
    </source>
</evidence>
<accession>A0ABQ9YJK8</accession>
<keyword evidence="2" id="KW-1185">Reference proteome</keyword>
<reference evidence="1 2" key="1">
    <citation type="journal article" date="2022" name="bioRxiv">
        <title>Genomics of Preaxostyla Flagellates Illuminates Evolutionary Transitions and the Path Towards Mitochondrial Loss.</title>
        <authorList>
            <person name="Novak L.V.F."/>
            <person name="Treitli S.C."/>
            <person name="Pyrih J."/>
            <person name="Halakuc P."/>
            <person name="Pipaliya S.V."/>
            <person name="Vacek V."/>
            <person name="Brzon O."/>
            <person name="Soukal P."/>
            <person name="Eme L."/>
            <person name="Dacks J.B."/>
            <person name="Karnkowska A."/>
            <person name="Elias M."/>
            <person name="Hampl V."/>
        </authorList>
    </citation>
    <scope>NUCLEOTIDE SEQUENCE [LARGE SCALE GENOMIC DNA]</scope>
    <source>
        <strain evidence="1">NAU3</strain>
        <tissue evidence="1">Gut</tissue>
    </source>
</reference>
<name>A0ABQ9YJK8_9EUKA</name>
<gene>
    <name evidence="1" type="ORF">BLNAU_1023</name>
</gene>
<dbReference type="Proteomes" id="UP001281761">
    <property type="component" value="Unassembled WGS sequence"/>
</dbReference>
<dbReference type="EMBL" id="JARBJD010000004">
    <property type="protein sequence ID" value="KAK2963946.1"/>
    <property type="molecule type" value="Genomic_DNA"/>
</dbReference>